<dbReference type="GO" id="GO:0005875">
    <property type="term" value="C:microtubule associated complex"/>
    <property type="evidence" value="ECO:0007669"/>
    <property type="project" value="TreeGrafter"/>
</dbReference>
<feature type="non-terminal residue" evidence="4">
    <location>
        <position position="1"/>
    </location>
</feature>
<feature type="domain" description="Microtubule-associated protein 1A/B/S-like MBL-like" evidence="3">
    <location>
        <begin position="280"/>
        <end position="560"/>
    </location>
</feature>
<dbReference type="InterPro" id="IPR057480">
    <property type="entry name" value="MAP1A/B/S-like_MBL"/>
</dbReference>
<dbReference type="GO" id="GO:0007409">
    <property type="term" value="P:axonogenesis"/>
    <property type="evidence" value="ECO:0007669"/>
    <property type="project" value="TreeGrafter"/>
</dbReference>
<evidence type="ECO:0000259" key="2">
    <source>
        <dbReference type="Pfam" id="PF23415"/>
    </source>
</evidence>
<dbReference type="Pfam" id="PF23415">
    <property type="entry name" value="MAPB1_N"/>
    <property type="match status" value="1"/>
</dbReference>
<dbReference type="GO" id="GO:0045202">
    <property type="term" value="C:synapse"/>
    <property type="evidence" value="ECO:0007669"/>
    <property type="project" value="TreeGrafter"/>
</dbReference>
<dbReference type="InterPro" id="IPR026074">
    <property type="entry name" value="MAP1"/>
</dbReference>
<protein>
    <recommendedName>
        <fullName evidence="5">Microtubule-associated protein futsch</fullName>
    </recommendedName>
</protein>
<dbReference type="GO" id="GO:0043025">
    <property type="term" value="C:neuronal cell body"/>
    <property type="evidence" value="ECO:0007669"/>
    <property type="project" value="TreeGrafter"/>
</dbReference>
<evidence type="ECO:0008006" key="5">
    <source>
        <dbReference type="Google" id="ProtNLM"/>
    </source>
</evidence>
<feature type="region of interest" description="Disordered" evidence="1">
    <location>
        <begin position="569"/>
        <end position="647"/>
    </location>
</feature>
<evidence type="ECO:0000256" key="1">
    <source>
        <dbReference type="SAM" id="MobiDB-lite"/>
    </source>
</evidence>
<gene>
    <name evidence="4" type="ORF">TR84370</name>
</gene>
<dbReference type="GO" id="GO:0005829">
    <property type="term" value="C:cytosol"/>
    <property type="evidence" value="ECO:0007669"/>
    <property type="project" value="TreeGrafter"/>
</dbReference>
<dbReference type="GO" id="GO:0005874">
    <property type="term" value="C:microtubule"/>
    <property type="evidence" value="ECO:0007669"/>
    <property type="project" value="InterPro"/>
</dbReference>
<dbReference type="GO" id="GO:0030425">
    <property type="term" value="C:dendrite"/>
    <property type="evidence" value="ECO:0007669"/>
    <property type="project" value="TreeGrafter"/>
</dbReference>
<dbReference type="GO" id="GO:0000226">
    <property type="term" value="P:microtubule cytoskeleton organization"/>
    <property type="evidence" value="ECO:0007669"/>
    <property type="project" value="InterPro"/>
</dbReference>
<dbReference type="GO" id="GO:0008017">
    <property type="term" value="F:microtubule binding"/>
    <property type="evidence" value="ECO:0007669"/>
    <property type="project" value="InterPro"/>
</dbReference>
<accession>A0A0X3NIA5</accession>
<feature type="region of interest" description="Disordered" evidence="1">
    <location>
        <begin position="801"/>
        <end position="829"/>
    </location>
</feature>
<name>A0A0X3NIA5_SCHSO</name>
<feature type="region of interest" description="Disordered" evidence="1">
    <location>
        <begin position="232"/>
        <end position="257"/>
    </location>
</feature>
<dbReference type="PANTHER" id="PTHR13843:SF12">
    <property type="entry name" value="ATPASE F1_V1_A1 COMPLEX ALPHA_BETA SUBUNIT NUCLEOTIDE-BINDING DOMAIN-CONTAINING PROTEIN"/>
    <property type="match status" value="1"/>
</dbReference>
<dbReference type="GO" id="GO:0031114">
    <property type="term" value="P:regulation of microtubule depolymerization"/>
    <property type="evidence" value="ECO:0007669"/>
    <property type="project" value="TreeGrafter"/>
</dbReference>
<dbReference type="PANTHER" id="PTHR13843">
    <property type="entry name" value="MICROTUBULE-ASSOCIATED PROTEIN"/>
    <property type="match status" value="1"/>
</dbReference>
<evidence type="ECO:0000259" key="3">
    <source>
        <dbReference type="Pfam" id="PF25281"/>
    </source>
</evidence>
<evidence type="ECO:0000313" key="4">
    <source>
        <dbReference type="EMBL" id="JAP39674.1"/>
    </source>
</evidence>
<feature type="compositionally biased region" description="Polar residues" evidence="1">
    <location>
        <begin position="680"/>
        <end position="709"/>
    </location>
</feature>
<dbReference type="EMBL" id="GEEE01023551">
    <property type="protein sequence ID" value="JAP39674.1"/>
    <property type="molecule type" value="Transcribed_RNA"/>
</dbReference>
<feature type="region of interest" description="Disordered" evidence="1">
    <location>
        <begin position="673"/>
        <end position="718"/>
    </location>
</feature>
<proteinExistence type="predicted"/>
<feature type="compositionally biased region" description="Polar residues" evidence="1">
    <location>
        <begin position="245"/>
        <end position="257"/>
    </location>
</feature>
<dbReference type="InterPro" id="IPR056617">
    <property type="entry name" value="MAP1B/S_N"/>
</dbReference>
<dbReference type="GO" id="GO:0016358">
    <property type="term" value="P:dendrite development"/>
    <property type="evidence" value="ECO:0007669"/>
    <property type="project" value="TreeGrafter"/>
</dbReference>
<dbReference type="GO" id="GO:0003779">
    <property type="term" value="F:actin binding"/>
    <property type="evidence" value="ECO:0007669"/>
    <property type="project" value="TreeGrafter"/>
</dbReference>
<organism evidence="4">
    <name type="scientific">Schistocephalus solidus</name>
    <name type="common">Tapeworm</name>
    <dbReference type="NCBI Taxonomy" id="70667"/>
    <lineage>
        <taxon>Eukaryota</taxon>
        <taxon>Metazoa</taxon>
        <taxon>Spiralia</taxon>
        <taxon>Lophotrochozoa</taxon>
        <taxon>Platyhelminthes</taxon>
        <taxon>Cestoda</taxon>
        <taxon>Eucestoda</taxon>
        <taxon>Diphyllobothriidea</taxon>
        <taxon>Diphyllobothriidae</taxon>
        <taxon>Schistocephalus</taxon>
    </lineage>
</organism>
<feature type="compositionally biased region" description="Low complexity" evidence="1">
    <location>
        <begin position="611"/>
        <end position="623"/>
    </location>
</feature>
<feature type="domain" description="Microtubule-associated protein 1B/S N-terminal" evidence="2">
    <location>
        <begin position="92"/>
        <end position="212"/>
    </location>
</feature>
<reference evidence="4" key="1">
    <citation type="submission" date="2016-01" db="EMBL/GenBank/DDBJ databases">
        <title>Reference transcriptome for the parasite Schistocephalus solidus: insights into the molecular evolution of parasitism.</title>
        <authorList>
            <person name="Hebert F.O."/>
            <person name="Grambauer S."/>
            <person name="Barber I."/>
            <person name="Landry C.R."/>
            <person name="Aubin-Horth N."/>
        </authorList>
    </citation>
    <scope>NUCLEOTIDE SEQUENCE</scope>
</reference>
<dbReference type="AlphaFoldDB" id="A0A0X3NIA5"/>
<sequence length="986" mass="104682">IVITLVPWAVLNNCPIRIGVIGVLARGQFHLWFSEKSTTMPAVGILIILGEGTPEITGENFQTTILNGLLTIPNYDSLGVNGFLSDLMDPKVDEEQGSAILMFNAPEAHITVLQRPSVSLLLKHIEAHFASLPLQVCLVYSGLICDSTGSWLLKDGIFKPSLLSDEIRVLSEKMVQTLADGTKDAPPVGLHIACTSVPSGGEWRSHLMAPNHLPPLAGRQLLVSVNRAPPAKASAGTAKAPPKSTGDSTASPADSSGAQSFCQRLMTQLPQPLFVPVNLAPHATGASSIRISHPCLYVFPEGSGQSSIFAIPGFSLMVNAGYYHNPKCWKMAQHLDNVDAVLQTHWGVDNLLGLTSTLPLMLQTSEAMPKATCLLSPPPYFGTHVTAGAGQGGDPMALSVVGSLSHLSEQVKPSLAQGLLLPVEVSRGARLTAMPKVVSLYYKAGAGSLDLYPLTPSDEDHADVRKLTELWAKAATSFATAVFGGSGFGTTAMRMGSTAKFSFPLVSHLSISALLVWTPARKTDPTLRILFVSPNVHQARVFMALDYLHAGLSCLRQAVYIAANAEAKKPAGDTSPASRPRLITARRNTKAPATAKEPARPAANSRLATRAPAHAPAGAASASHAKRPTTVSAAPIGGAGKMANKATPATAKHMLAGYRPGAEPKPALAKITAAEKPEQHSSPTIQSPPQAVTPSTPVKNSTDAATPMSNGDAHSHVEEEGKAVELNGHSVVHADGISEDEGFLKLDHHHDDHEVEEGAGTKSANDVAAGEEGEVFESQSNAHEMTKSPVYDAAEFPKQAGDSLVDWDPPQGLPPPTHPTARPARAGLPASAQKAPLEGYYEASSVNLEPIKVSYDRFRVTFVDVAFLPGGGDVRLVDAEFFKRLRARYYVATTIMPSADLLRALVVGKEAWTGDDKNIETSLILAHDTKDLLLWASVNEQRMLAAKVDLLTVADRSTIQLLHAPDEATEENPDENVTCPGFRLDL</sequence>
<dbReference type="Pfam" id="PF25281">
    <property type="entry name" value="MBL_MAP1B"/>
    <property type="match status" value="1"/>
</dbReference>